<reference evidence="10" key="1">
    <citation type="submission" date="2022-12" db="EMBL/GenBank/DDBJ databases">
        <authorList>
            <person name="Brejova B."/>
        </authorList>
    </citation>
    <scope>NUCLEOTIDE SEQUENCE</scope>
</reference>
<comment type="function">
    <text evidence="6 7">Recruits TFIIH to the initiation complex and stimulates the RNA polymerase II C-terminal domain kinase and DNA-dependent ATPase activities of TFIIH. Both TFIIH and TFIIE are required for promoter clearance by RNA polymerase.</text>
</comment>
<evidence type="ECO:0000256" key="1">
    <source>
        <dbReference type="ARBA" id="ARBA00004123"/>
    </source>
</evidence>
<name>A0A9W4TRL1_9ASCO</name>
<dbReference type="OrthoDB" id="5323195at2759"/>
<dbReference type="EMBL" id="CANTUO010000001">
    <property type="protein sequence ID" value="CAI5756968.1"/>
    <property type="molecule type" value="Genomic_DNA"/>
</dbReference>
<keyword evidence="5 7" id="KW-0539">Nucleus</keyword>
<feature type="domain" description="TFIIE beta" evidence="9">
    <location>
        <begin position="88"/>
        <end position="163"/>
    </location>
</feature>
<dbReference type="Pfam" id="PF18121">
    <property type="entry name" value="TFA2_Winged_2"/>
    <property type="match status" value="1"/>
</dbReference>
<feature type="compositionally biased region" description="Low complexity" evidence="8">
    <location>
        <begin position="34"/>
        <end position="54"/>
    </location>
</feature>
<keyword evidence="11" id="KW-1185">Reference proteome</keyword>
<feature type="compositionally biased region" description="Basic residues" evidence="8">
    <location>
        <begin position="269"/>
        <end position="287"/>
    </location>
</feature>
<feature type="compositionally biased region" description="Polar residues" evidence="8">
    <location>
        <begin position="55"/>
        <end position="73"/>
    </location>
</feature>
<dbReference type="GO" id="GO:0001097">
    <property type="term" value="F:TFIIH-class transcription factor complex binding"/>
    <property type="evidence" value="ECO:0007669"/>
    <property type="project" value="TreeGrafter"/>
</dbReference>
<dbReference type="PIRSF" id="PIRSF016398">
    <property type="entry name" value="TFIIE-beta"/>
    <property type="match status" value="1"/>
</dbReference>
<keyword evidence="3 7" id="KW-0238">DNA-binding</keyword>
<keyword evidence="2 7" id="KW-0805">Transcription regulation</keyword>
<dbReference type="PANTHER" id="PTHR12716:SF8">
    <property type="entry name" value="TRANSCRIPTION INITIATION FACTOR IIE SUBUNIT BETA"/>
    <property type="match status" value="1"/>
</dbReference>
<evidence type="ECO:0000256" key="4">
    <source>
        <dbReference type="ARBA" id="ARBA00023163"/>
    </source>
</evidence>
<dbReference type="InterPro" id="IPR003166">
    <property type="entry name" value="TFIIE_bsu_DNA-bd"/>
</dbReference>
<dbReference type="Pfam" id="PF22254">
    <property type="entry name" value="TFA2_E-tether"/>
    <property type="match status" value="1"/>
</dbReference>
<evidence type="ECO:0000256" key="8">
    <source>
        <dbReference type="SAM" id="MobiDB-lite"/>
    </source>
</evidence>
<sequence length="304" mass="34198">MSDLSAQLSAFKNKIKSGPSVAVARKAVPPKPTSPINTTSSIDSSNNNNNQSNTYQADKSNLSSSNDAYTSGSKRPAKDTVAEIFKRQVNSSSQISGSHLSTQLHLAVEYIKEQDQPINVQRLSDYLSFDIRHNLLPLLKEIDRVRYDETHKTLEYVSLHNIRTADDLLEFLRKQTTFKGISVKELKDGWAGCLQAIDELESENKILVLRNKKENAPRLIWANSGGEVGFIDDEFTNMWSNVKLPEPDMLYQSLLDQGLKPTGADPNLLKKKPQKKEKKQKKARRGKITNTHMKGILKDYSQLV</sequence>
<evidence type="ECO:0000256" key="2">
    <source>
        <dbReference type="ARBA" id="ARBA00023015"/>
    </source>
</evidence>
<dbReference type="InterPro" id="IPR054600">
    <property type="entry name" value="TFA2_E-tether"/>
</dbReference>
<dbReference type="GO" id="GO:0006367">
    <property type="term" value="P:transcription initiation at RNA polymerase II promoter"/>
    <property type="evidence" value="ECO:0007669"/>
    <property type="project" value="UniProtKB-UniRule"/>
</dbReference>
<evidence type="ECO:0000313" key="11">
    <source>
        <dbReference type="Proteomes" id="UP001152885"/>
    </source>
</evidence>
<protein>
    <recommendedName>
        <fullName evidence="7">Transcription initiation factor IIE subunit beta</fullName>
    </recommendedName>
</protein>
<dbReference type="GO" id="GO:0003677">
    <property type="term" value="F:DNA binding"/>
    <property type="evidence" value="ECO:0007669"/>
    <property type="project" value="UniProtKB-UniRule"/>
</dbReference>
<comment type="subcellular location">
    <subcellularLocation>
        <location evidence="1 7">Nucleus</location>
    </subcellularLocation>
</comment>
<dbReference type="Pfam" id="PF02186">
    <property type="entry name" value="TFIIE_beta"/>
    <property type="match status" value="1"/>
</dbReference>
<dbReference type="InterPro" id="IPR040501">
    <property type="entry name" value="TFA2_Winged_2"/>
</dbReference>
<evidence type="ECO:0000256" key="3">
    <source>
        <dbReference type="ARBA" id="ARBA00023125"/>
    </source>
</evidence>
<evidence type="ECO:0000313" key="10">
    <source>
        <dbReference type="EMBL" id="CAI5756968.1"/>
    </source>
</evidence>
<dbReference type="GO" id="GO:0005673">
    <property type="term" value="C:transcription factor TFIIE complex"/>
    <property type="evidence" value="ECO:0007669"/>
    <property type="project" value="UniProtKB-UniRule"/>
</dbReference>
<evidence type="ECO:0000256" key="7">
    <source>
        <dbReference type="PIRNR" id="PIRNR016398"/>
    </source>
</evidence>
<dbReference type="Proteomes" id="UP001152885">
    <property type="component" value="Unassembled WGS sequence"/>
</dbReference>
<dbReference type="PANTHER" id="PTHR12716">
    <property type="entry name" value="TRANSCRIPTION INITIATION FACTOR IIE, BETA SUBUNIT"/>
    <property type="match status" value="1"/>
</dbReference>
<evidence type="ECO:0000256" key="5">
    <source>
        <dbReference type="ARBA" id="ARBA00023242"/>
    </source>
</evidence>
<gene>
    <name evidence="10" type="ORF">CANVERA_P1485</name>
</gene>
<dbReference type="PROSITE" id="PS51351">
    <property type="entry name" value="TFIIE_BETA_C"/>
    <property type="match status" value="1"/>
</dbReference>
<comment type="similarity">
    <text evidence="7">Belongs to the TFIIE beta subunit family.</text>
</comment>
<dbReference type="InterPro" id="IPR016656">
    <property type="entry name" value="TFIIE-bsu"/>
</dbReference>
<comment type="subunit">
    <text evidence="7">Tetramer of two alpha and two beta chains.</text>
</comment>
<evidence type="ECO:0000256" key="6">
    <source>
        <dbReference type="ARBA" id="ARBA00025581"/>
    </source>
</evidence>
<feature type="region of interest" description="Disordered" evidence="8">
    <location>
        <begin position="19"/>
        <end position="77"/>
    </location>
</feature>
<keyword evidence="4 7" id="KW-0804">Transcription</keyword>
<organism evidence="10 11">
    <name type="scientific">Candida verbasci</name>
    <dbReference type="NCBI Taxonomy" id="1227364"/>
    <lineage>
        <taxon>Eukaryota</taxon>
        <taxon>Fungi</taxon>
        <taxon>Dikarya</taxon>
        <taxon>Ascomycota</taxon>
        <taxon>Saccharomycotina</taxon>
        <taxon>Pichiomycetes</taxon>
        <taxon>Debaryomycetaceae</taxon>
        <taxon>Candida/Lodderomyces clade</taxon>
        <taxon>Candida</taxon>
    </lineage>
</organism>
<proteinExistence type="inferred from homology"/>
<accession>A0A9W4TRL1</accession>
<feature type="region of interest" description="Disordered" evidence="8">
    <location>
        <begin position="261"/>
        <end position="304"/>
    </location>
</feature>
<comment type="caution">
    <text evidence="10">The sequence shown here is derived from an EMBL/GenBank/DDBJ whole genome shotgun (WGS) entry which is preliminary data.</text>
</comment>
<evidence type="ECO:0000259" key="9">
    <source>
        <dbReference type="PROSITE" id="PS51351"/>
    </source>
</evidence>
<dbReference type="AlphaFoldDB" id="A0A9W4TRL1"/>